<comment type="caution">
    <text evidence="8">The sequence shown here is derived from an EMBL/GenBank/DDBJ whole genome shotgun (WGS) entry which is preliminary data.</text>
</comment>
<dbReference type="InterPro" id="IPR009614">
    <property type="entry name" value="YoeB_toxin"/>
</dbReference>
<keyword evidence="9" id="KW-1185">Reference proteome</keyword>
<dbReference type="AlphaFoldDB" id="A0A4Q7PRP7"/>
<evidence type="ECO:0000256" key="1">
    <source>
        <dbReference type="ARBA" id="ARBA00008172"/>
    </source>
</evidence>
<keyword evidence="5" id="KW-0378">Hydrolase</keyword>
<dbReference type="InterPro" id="IPR035093">
    <property type="entry name" value="RelE/ParE_toxin_dom_sf"/>
</dbReference>
<evidence type="ECO:0000256" key="5">
    <source>
        <dbReference type="ARBA" id="ARBA00022801"/>
    </source>
</evidence>
<dbReference type="GO" id="GO:0006401">
    <property type="term" value="P:RNA catabolic process"/>
    <property type="evidence" value="ECO:0007669"/>
    <property type="project" value="InterPro"/>
</dbReference>
<dbReference type="SUPFAM" id="SSF143011">
    <property type="entry name" value="RelE-like"/>
    <property type="match status" value="1"/>
</dbReference>
<evidence type="ECO:0000256" key="3">
    <source>
        <dbReference type="ARBA" id="ARBA00022722"/>
    </source>
</evidence>
<dbReference type="Pfam" id="PF06769">
    <property type="entry name" value="YoeB_toxin"/>
    <property type="match status" value="1"/>
</dbReference>
<dbReference type="Proteomes" id="UP000292927">
    <property type="component" value="Unassembled WGS sequence"/>
</dbReference>
<dbReference type="EMBL" id="SGXF01000001">
    <property type="protein sequence ID" value="RZT02758.1"/>
    <property type="molecule type" value="Genomic_DNA"/>
</dbReference>
<keyword evidence="2" id="KW-1277">Toxin-antitoxin system</keyword>
<dbReference type="PANTHER" id="PTHR38039">
    <property type="entry name" value="TOXIN YOEB"/>
    <property type="match status" value="1"/>
</dbReference>
<keyword evidence="3" id="KW-0540">Nuclease</keyword>
<organism evidence="8 9">
    <name type="scientific">Cuneatibacter caecimuris</name>
    <dbReference type="NCBI Taxonomy" id="1796618"/>
    <lineage>
        <taxon>Bacteria</taxon>
        <taxon>Bacillati</taxon>
        <taxon>Bacillota</taxon>
        <taxon>Clostridia</taxon>
        <taxon>Lachnospirales</taxon>
        <taxon>Lachnospiraceae</taxon>
        <taxon>Cuneatibacter</taxon>
    </lineage>
</organism>
<evidence type="ECO:0000313" key="8">
    <source>
        <dbReference type="EMBL" id="RZT02758.1"/>
    </source>
</evidence>
<reference evidence="8 9" key="1">
    <citation type="submission" date="2019-02" db="EMBL/GenBank/DDBJ databases">
        <title>Genomic Encyclopedia of Type Strains, Phase IV (KMG-IV): sequencing the most valuable type-strain genomes for metagenomic binning, comparative biology and taxonomic classification.</title>
        <authorList>
            <person name="Goeker M."/>
        </authorList>
    </citation>
    <scope>NUCLEOTIDE SEQUENCE [LARGE SCALE GENOMIC DNA]</scope>
    <source>
        <strain evidence="8 9">DSM 29486</strain>
    </source>
</reference>
<keyword evidence="4" id="KW-0255">Endonuclease</keyword>
<evidence type="ECO:0000256" key="2">
    <source>
        <dbReference type="ARBA" id="ARBA00022649"/>
    </source>
</evidence>
<dbReference type="GO" id="GO:0045892">
    <property type="term" value="P:negative regulation of DNA-templated transcription"/>
    <property type="evidence" value="ECO:0007669"/>
    <property type="project" value="TreeGrafter"/>
</dbReference>
<dbReference type="RefSeq" id="WP_130433414.1">
    <property type="nucleotide sequence ID" value="NZ_SGXF01000001.1"/>
</dbReference>
<accession>A0A4Q7PRP7</accession>
<dbReference type="Gene3D" id="3.30.2310.20">
    <property type="entry name" value="RelE-like"/>
    <property type="match status" value="1"/>
</dbReference>
<evidence type="ECO:0000313" key="9">
    <source>
        <dbReference type="Proteomes" id="UP000292927"/>
    </source>
</evidence>
<comment type="similarity">
    <text evidence="1">Belongs to the YoeB family.</text>
</comment>
<dbReference type="GO" id="GO:0004519">
    <property type="term" value="F:endonuclease activity"/>
    <property type="evidence" value="ECO:0007669"/>
    <property type="project" value="UniProtKB-KW"/>
</dbReference>
<proteinExistence type="inferred from homology"/>
<dbReference type="GO" id="GO:0016787">
    <property type="term" value="F:hydrolase activity"/>
    <property type="evidence" value="ECO:0007669"/>
    <property type="project" value="UniProtKB-KW"/>
</dbReference>
<evidence type="ECO:0000256" key="7">
    <source>
        <dbReference type="ARBA" id="ARBA00050056"/>
    </source>
</evidence>
<sequence length="86" mass="10332">MRLLWEEKAWNEYCEWQTEDKKTLKRINAIIKDIQRGSYDGIGKPEPLKDNLSRWWSRRIDETNRIVYCEKEEAIIIASCKGHYNG</sequence>
<evidence type="ECO:0000256" key="4">
    <source>
        <dbReference type="ARBA" id="ARBA00022759"/>
    </source>
</evidence>
<protein>
    <recommendedName>
        <fullName evidence="7">Endoribonuclease YoeB</fullName>
    </recommendedName>
    <alternativeName>
        <fullName evidence="6">Putative mRNA interferase YoeB</fullName>
    </alternativeName>
</protein>
<name>A0A4Q7PRP7_9FIRM</name>
<evidence type="ECO:0000256" key="6">
    <source>
        <dbReference type="ARBA" id="ARBA00030388"/>
    </source>
</evidence>
<dbReference type="OrthoDB" id="9801102at2"/>
<dbReference type="PANTHER" id="PTHR38039:SF1">
    <property type="entry name" value="TOXIN YOEB"/>
    <property type="match status" value="1"/>
</dbReference>
<gene>
    <name evidence="8" type="ORF">EV209_0883</name>
</gene>
<dbReference type="NCBIfam" id="TIGR02116">
    <property type="entry name" value="toxin_Txe_YoeB"/>
    <property type="match status" value="1"/>
</dbReference>